<sequence length="58" mass="6703">MKNKGDNNDEHKVLLERLLPQIKCGTLTFVIQDNRVIQINVTARETEERNYAETICVS</sequence>
<comment type="caution">
    <text evidence="1">The sequence shown here is derived from an EMBL/GenBank/DDBJ whole genome shotgun (WGS) entry which is preliminary data.</text>
</comment>
<protein>
    <recommendedName>
        <fullName evidence="2">DUF2292 domain-containing protein</fullName>
    </recommendedName>
</protein>
<name>A0A644Z422_9ZZZZ</name>
<organism evidence="1">
    <name type="scientific">bioreactor metagenome</name>
    <dbReference type="NCBI Taxonomy" id="1076179"/>
    <lineage>
        <taxon>unclassified sequences</taxon>
        <taxon>metagenomes</taxon>
        <taxon>ecological metagenomes</taxon>
    </lineage>
</organism>
<reference evidence="1" key="1">
    <citation type="submission" date="2019-08" db="EMBL/GenBank/DDBJ databases">
        <authorList>
            <person name="Kucharzyk K."/>
            <person name="Murdoch R.W."/>
            <person name="Higgins S."/>
            <person name="Loffler F."/>
        </authorList>
    </citation>
    <scope>NUCLEOTIDE SEQUENCE</scope>
</reference>
<proteinExistence type="predicted"/>
<evidence type="ECO:0008006" key="2">
    <source>
        <dbReference type="Google" id="ProtNLM"/>
    </source>
</evidence>
<evidence type="ECO:0000313" key="1">
    <source>
        <dbReference type="EMBL" id="MPM35309.1"/>
    </source>
</evidence>
<dbReference type="AlphaFoldDB" id="A0A644Z422"/>
<accession>A0A644Z422</accession>
<dbReference type="InterPro" id="IPR018743">
    <property type="entry name" value="DUF2292"/>
</dbReference>
<dbReference type="Pfam" id="PF10055">
    <property type="entry name" value="DUF2292"/>
    <property type="match status" value="1"/>
</dbReference>
<gene>
    <name evidence="1" type="ORF">SDC9_81899</name>
</gene>
<dbReference type="EMBL" id="VSSQ01007244">
    <property type="protein sequence ID" value="MPM35309.1"/>
    <property type="molecule type" value="Genomic_DNA"/>
</dbReference>